<dbReference type="GO" id="GO:0016810">
    <property type="term" value="F:hydrolase activity, acting on carbon-nitrogen (but not peptide) bonds"/>
    <property type="evidence" value="ECO:0007669"/>
    <property type="project" value="InterPro"/>
</dbReference>
<keyword evidence="2" id="KW-0378">Hydrolase</keyword>
<dbReference type="SUPFAM" id="SSF51556">
    <property type="entry name" value="Metallo-dependent hydrolases"/>
    <property type="match status" value="1"/>
</dbReference>
<dbReference type="Gene3D" id="3.10.310.70">
    <property type="match status" value="1"/>
</dbReference>
<proteinExistence type="predicted"/>
<dbReference type="SUPFAM" id="SSF51338">
    <property type="entry name" value="Composite domain of metallo-dependent hydrolases"/>
    <property type="match status" value="1"/>
</dbReference>
<name>A0A848D4J3_ANEAE</name>
<dbReference type="InterPro" id="IPR011059">
    <property type="entry name" value="Metal-dep_hydrolase_composite"/>
</dbReference>
<dbReference type="EMBL" id="JABAGO010000067">
    <property type="protein sequence ID" value="NMF01133.1"/>
    <property type="molecule type" value="Genomic_DNA"/>
</dbReference>
<dbReference type="InterPro" id="IPR032466">
    <property type="entry name" value="Metal_Hydrolase"/>
</dbReference>
<evidence type="ECO:0000259" key="1">
    <source>
        <dbReference type="Pfam" id="PF07969"/>
    </source>
</evidence>
<sequence>MPDIVFLHGEVITVDEQNRIVEAIAVKGNQIIAIGTSEEIERLVGPQTTVINLQGKSLLPGFIDSHLHLSAYGIDKLGISCKAPHIQSLQDIFHDVREKAAELPAGKWVRAWGFNETKIAEQRYPTREELDRISTEHPIIIVRACNHISVVNSKALEILAIQKDTPDPKGGMIERNDEGELTGRLIETAHFRIVKEVAHSEEEMFHALALASADYVAAGITSIHDAGCNDSDSFRVMHQAVRNGLVKVRIYAMVCAMDSPEAFLESMIAAGMATGVGDDRFKIGPAKLFTDGSSSGPTIATRKPYTSNPKDYGVLYYTQEELNRRLGEAHKKGFQITAHAQGDRAIEMVLNCIEAALQEHPRPDARPRIEHAGISEPDLVERMGQLGVVPIPNPAFFYEYGEGYVHNYGERVNQMYPLRDFFESGIVAAAGSDSPVTDYRPLFGIQAAVNRKSKQGQEIGNNQTVSVLEAIRAYTWNGAYASFDEHRKGSIEVEKLADLVILDGSILQADPDSIADLSVHMTIIDGEIVYQAGECQGKIR</sequence>
<evidence type="ECO:0000313" key="2">
    <source>
        <dbReference type="EMBL" id="NMF01133.1"/>
    </source>
</evidence>
<dbReference type="PANTHER" id="PTHR22642:SF2">
    <property type="entry name" value="PROTEIN LONG AFTER FAR-RED 3"/>
    <property type="match status" value="1"/>
</dbReference>
<protein>
    <submittedName>
        <fullName evidence="2">Amidohydrolase</fullName>
    </submittedName>
</protein>
<dbReference type="InterPro" id="IPR033932">
    <property type="entry name" value="YtcJ-like"/>
</dbReference>
<dbReference type="InterPro" id="IPR013108">
    <property type="entry name" value="Amidohydro_3"/>
</dbReference>
<dbReference type="PANTHER" id="PTHR22642">
    <property type="entry name" value="IMIDAZOLONEPROPIONASE"/>
    <property type="match status" value="1"/>
</dbReference>
<dbReference type="Gene3D" id="3.20.20.140">
    <property type="entry name" value="Metal-dependent hydrolases"/>
    <property type="match status" value="1"/>
</dbReference>
<dbReference type="Pfam" id="PF07969">
    <property type="entry name" value="Amidohydro_3"/>
    <property type="match status" value="1"/>
</dbReference>
<dbReference type="CDD" id="cd01300">
    <property type="entry name" value="YtcJ_like"/>
    <property type="match status" value="1"/>
</dbReference>
<gene>
    <name evidence="2" type="ORF">HF838_23320</name>
</gene>
<dbReference type="AlphaFoldDB" id="A0A848D4J3"/>
<dbReference type="Gene3D" id="2.30.40.10">
    <property type="entry name" value="Urease, subunit C, domain 1"/>
    <property type="match status" value="1"/>
</dbReference>
<evidence type="ECO:0000313" key="3">
    <source>
        <dbReference type="Proteomes" id="UP000561326"/>
    </source>
</evidence>
<dbReference type="RefSeq" id="WP_168976570.1">
    <property type="nucleotide sequence ID" value="NZ_JABAGO010000067.1"/>
</dbReference>
<comment type="caution">
    <text evidence="2">The sequence shown here is derived from an EMBL/GenBank/DDBJ whole genome shotgun (WGS) entry which is preliminary data.</text>
</comment>
<reference evidence="2 3" key="1">
    <citation type="submission" date="2020-04" db="EMBL/GenBank/DDBJ databases">
        <authorList>
            <person name="Hitch T.C.A."/>
            <person name="Wylensek D."/>
            <person name="Clavel T."/>
        </authorList>
    </citation>
    <scope>NUCLEOTIDE SEQUENCE [LARGE SCALE GENOMIC DNA]</scope>
    <source>
        <strain evidence="2 3">WB01_D5_05</strain>
    </source>
</reference>
<accession>A0A848D4J3</accession>
<dbReference type="Proteomes" id="UP000561326">
    <property type="component" value="Unassembled WGS sequence"/>
</dbReference>
<organism evidence="2 3">
    <name type="scientific">Aneurinibacillus aneurinilyticus</name>
    <name type="common">Bacillus aneurinolyticus</name>
    <dbReference type="NCBI Taxonomy" id="1391"/>
    <lineage>
        <taxon>Bacteria</taxon>
        <taxon>Bacillati</taxon>
        <taxon>Bacillota</taxon>
        <taxon>Bacilli</taxon>
        <taxon>Bacillales</taxon>
        <taxon>Paenibacillaceae</taxon>
        <taxon>Aneurinibacillus group</taxon>
        <taxon>Aneurinibacillus</taxon>
    </lineage>
</organism>
<feature type="domain" description="Amidohydrolase 3" evidence="1">
    <location>
        <begin position="50"/>
        <end position="530"/>
    </location>
</feature>